<dbReference type="AlphaFoldDB" id="A0A8J8P5E4"/>
<proteinExistence type="predicted"/>
<evidence type="ECO:0000256" key="1">
    <source>
        <dbReference type="SAM" id="MobiDB-lite"/>
    </source>
</evidence>
<accession>A0A8J8P5E4</accession>
<comment type="caution">
    <text evidence="2">The sequence shown here is derived from an EMBL/GenBank/DDBJ whole genome shotgun (WGS) entry which is preliminary data.</text>
</comment>
<feature type="region of interest" description="Disordered" evidence="1">
    <location>
        <begin position="24"/>
        <end position="51"/>
    </location>
</feature>
<organism evidence="2 3">
    <name type="scientific">Halteria grandinella</name>
    <dbReference type="NCBI Taxonomy" id="5974"/>
    <lineage>
        <taxon>Eukaryota</taxon>
        <taxon>Sar</taxon>
        <taxon>Alveolata</taxon>
        <taxon>Ciliophora</taxon>
        <taxon>Intramacronucleata</taxon>
        <taxon>Spirotrichea</taxon>
        <taxon>Stichotrichia</taxon>
        <taxon>Sporadotrichida</taxon>
        <taxon>Halteriidae</taxon>
        <taxon>Halteria</taxon>
    </lineage>
</organism>
<evidence type="ECO:0000313" key="3">
    <source>
        <dbReference type="Proteomes" id="UP000785679"/>
    </source>
</evidence>
<dbReference type="EMBL" id="RRYP01001268">
    <property type="protein sequence ID" value="TNV86155.1"/>
    <property type="molecule type" value="Genomic_DNA"/>
</dbReference>
<keyword evidence="3" id="KW-1185">Reference proteome</keyword>
<evidence type="ECO:0000313" key="2">
    <source>
        <dbReference type="EMBL" id="TNV86155.1"/>
    </source>
</evidence>
<gene>
    <name evidence="2" type="ORF">FGO68_gene5959</name>
</gene>
<protein>
    <submittedName>
        <fullName evidence="2">Uncharacterized protein</fullName>
    </submittedName>
</protein>
<name>A0A8J8P5E4_HALGN</name>
<reference evidence="2" key="1">
    <citation type="submission" date="2019-06" db="EMBL/GenBank/DDBJ databases">
        <authorList>
            <person name="Zheng W."/>
        </authorList>
    </citation>
    <scope>NUCLEOTIDE SEQUENCE</scope>
    <source>
        <strain evidence="2">QDHG01</strain>
    </source>
</reference>
<dbReference type="Proteomes" id="UP000785679">
    <property type="component" value="Unassembled WGS sequence"/>
</dbReference>
<sequence>MITCYLTSLSCPCSPSNTPSCRSADTLTTARPSASPARRCRTRSARSPAPPSLSLDLRLRCGLGGIQAGFGGFPCFLRVFGALGGGWPFAVLSVFLRVQSPHPHPQSLV</sequence>